<dbReference type="AlphaFoldDB" id="A0A8E0RMG5"/>
<organism evidence="2 3">
    <name type="scientific">Fasciolopsis buskii</name>
    <dbReference type="NCBI Taxonomy" id="27845"/>
    <lineage>
        <taxon>Eukaryota</taxon>
        <taxon>Metazoa</taxon>
        <taxon>Spiralia</taxon>
        <taxon>Lophotrochozoa</taxon>
        <taxon>Platyhelminthes</taxon>
        <taxon>Trematoda</taxon>
        <taxon>Digenea</taxon>
        <taxon>Plagiorchiida</taxon>
        <taxon>Echinostomata</taxon>
        <taxon>Echinostomatoidea</taxon>
        <taxon>Fasciolidae</taxon>
        <taxon>Fasciolopsis</taxon>
    </lineage>
</organism>
<dbReference type="OrthoDB" id="6280835at2759"/>
<accession>A0A8E0RMG5</accession>
<keyword evidence="2" id="KW-0418">Kinase</keyword>
<evidence type="ECO:0000313" key="2">
    <source>
        <dbReference type="EMBL" id="KAA0184169.1"/>
    </source>
</evidence>
<evidence type="ECO:0000313" key="3">
    <source>
        <dbReference type="Proteomes" id="UP000728185"/>
    </source>
</evidence>
<feature type="compositionally biased region" description="Polar residues" evidence="1">
    <location>
        <begin position="199"/>
        <end position="221"/>
    </location>
</feature>
<evidence type="ECO:0000256" key="1">
    <source>
        <dbReference type="SAM" id="MobiDB-lite"/>
    </source>
</evidence>
<protein>
    <submittedName>
        <fullName evidence="2">Mitogen-activated protein kinase-binding protein 1</fullName>
    </submittedName>
</protein>
<proteinExistence type="predicted"/>
<feature type="compositionally biased region" description="Polar residues" evidence="1">
    <location>
        <begin position="1"/>
        <end position="20"/>
    </location>
</feature>
<dbReference type="Proteomes" id="UP000728185">
    <property type="component" value="Unassembled WGS sequence"/>
</dbReference>
<comment type="caution">
    <text evidence="2">The sequence shown here is derived from an EMBL/GenBank/DDBJ whole genome shotgun (WGS) entry which is preliminary data.</text>
</comment>
<dbReference type="EMBL" id="LUCM01011292">
    <property type="protein sequence ID" value="KAA0184169.1"/>
    <property type="molecule type" value="Genomic_DNA"/>
</dbReference>
<gene>
    <name evidence="2" type="ORF">FBUS_04092</name>
</gene>
<reference evidence="2" key="1">
    <citation type="submission" date="2019-05" db="EMBL/GenBank/DDBJ databases">
        <title>Annotation for the trematode Fasciolopsis buski.</title>
        <authorList>
            <person name="Choi Y.-J."/>
        </authorList>
    </citation>
    <scope>NUCLEOTIDE SEQUENCE</scope>
    <source>
        <strain evidence="2">HT</strain>
        <tissue evidence="2">Whole worm</tissue>
    </source>
</reference>
<feature type="region of interest" description="Disordered" evidence="1">
    <location>
        <begin position="1"/>
        <end position="22"/>
    </location>
</feature>
<feature type="region of interest" description="Disordered" evidence="1">
    <location>
        <begin position="163"/>
        <end position="221"/>
    </location>
</feature>
<dbReference type="GO" id="GO:0016301">
    <property type="term" value="F:kinase activity"/>
    <property type="evidence" value="ECO:0007669"/>
    <property type="project" value="UniProtKB-KW"/>
</dbReference>
<sequence length="451" mass="49609">MTTDPTSSARPNISRTNQTKTHLKKALSSISVEQTGLNSSTVELHSQNDQDILGEFVDDCPVLSSCNAVHMGSHSLGRAMSHITLTSPTVTYRSPLVARARWLPESSAAPKQSGSMASVTNTSGTITTTTATTATYVSHLKGKPLKRSPTSPAVIRPSELRLIQTSQPGQTVPAPAQKQDRSLVIRPVENANGLESAENKPSSSERMNSESNGTQRKQQRPTQLVIADSFFNAPSFLHCTPVFLGSLLFIVVIGNQSSNSTQAENEQFRATRNALEAVRKALELAVQHCSELRSTELARDDRSLNALRTLMTNELEWRFTQLRAMLDLSPICVEPPVARVLLADLVERLIPELRVRSNELDRPDSGAFVSAEETKLANHKYDQSMQEWIADSTTETVVTNCATEEAENEVVQDHDPTHEAYVCDDILRQTAFTDRVSWSLEDTRAVVSEET</sequence>
<keyword evidence="3" id="KW-1185">Reference proteome</keyword>
<name>A0A8E0RMG5_9TREM</name>
<keyword evidence="2" id="KW-0808">Transferase</keyword>